<protein>
    <submittedName>
        <fullName evidence="1">Uncharacterized protein</fullName>
    </submittedName>
</protein>
<dbReference type="AlphaFoldDB" id="A0A1I2AFF0"/>
<gene>
    <name evidence="1" type="ORF">SAMN03003324_00437</name>
</gene>
<sequence>MCRFNNLKAFQFRFAILDKFYRLGIVNIFSDLKMTKFIGLSFDLLAENFRKSYLTDE</sequence>
<evidence type="ECO:0000313" key="2">
    <source>
        <dbReference type="Proteomes" id="UP000183129"/>
    </source>
</evidence>
<reference evidence="1 2" key="1">
    <citation type="submission" date="2016-10" db="EMBL/GenBank/DDBJ databases">
        <authorList>
            <person name="de Groot N.N."/>
        </authorList>
    </citation>
    <scope>NUCLEOTIDE SEQUENCE [LARGE SCALE GENOMIC DNA]</scope>
    <source>
        <strain evidence="1 2">ATCC 51969</strain>
    </source>
</reference>
<accession>A0A1I2AFF0</accession>
<name>A0A1I2AFF0_9SPHI</name>
<proteinExistence type="predicted"/>
<dbReference type="EMBL" id="FONS01000001">
    <property type="protein sequence ID" value="SFE42744.1"/>
    <property type="molecule type" value="Genomic_DNA"/>
</dbReference>
<dbReference type="Proteomes" id="UP000183129">
    <property type="component" value="Unassembled WGS sequence"/>
</dbReference>
<dbReference type="STRING" id="34086.SAMN04488084_101232"/>
<evidence type="ECO:0000313" key="1">
    <source>
        <dbReference type="EMBL" id="SFE42744.1"/>
    </source>
</evidence>
<organism evidence="1 2">
    <name type="scientific">Pedobacter antarcticus</name>
    <dbReference type="NCBI Taxonomy" id="34086"/>
    <lineage>
        <taxon>Bacteria</taxon>
        <taxon>Pseudomonadati</taxon>
        <taxon>Bacteroidota</taxon>
        <taxon>Sphingobacteriia</taxon>
        <taxon>Sphingobacteriales</taxon>
        <taxon>Sphingobacteriaceae</taxon>
        <taxon>Pedobacter</taxon>
    </lineage>
</organism>